<dbReference type="SMR" id="A0A069Q5F2"/>
<keyword evidence="1" id="KW-1133">Transmembrane helix</keyword>
<dbReference type="PANTHER" id="PTHR30024:SF21">
    <property type="entry name" value="ABC TRANSPORTER SUBSTRATE-BINDING PROTEIN"/>
    <property type="match status" value="1"/>
</dbReference>
<reference evidence="6 9" key="4">
    <citation type="submission" date="2019-01" db="EMBL/GenBank/DDBJ databases">
        <title>The Pseudomonas aeruginosa pan-genome provides new insights on its population structure, horizontal gene transfer and pathogenicity.</title>
        <authorList>
            <person name="Freschi L."/>
            <person name="Vincent A.T."/>
            <person name="Jeukens J."/>
            <person name="Emond-Rheault J.-G."/>
            <person name="Kukavica-Ibrulj I."/>
            <person name="Dupont M.-J."/>
            <person name="Charette S.J."/>
            <person name="Boyle B."/>
            <person name="Levesque R.C."/>
        </authorList>
    </citation>
    <scope>NUCLEOTIDE SEQUENCE [LARGE SCALE GENOMIC DNA]</scope>
    <source>
        <strain evidence="6 9">PA-W36</strain>
    </source>
</reference>
<evidence type="ECO:0000313" key="4">
    <source>
        <dbReference type="EMBL" id="RCI73325.1"/>
    </source>
</evidence>
<evidence type="ECO:0000313" key="2">
    <source>
        <dbReference type="EMBL" id="MUI38620.1"/>
    </source>
</evidence>
<gene>
    <name evidence="5" type="ORF">ALP65_02612</name>
    <name evidence="4" type="ORF">DT376_18945</name>
    <name evidence="2" type="ORF">GNQ48_26800</name>
    <name evidence="3" type="ORF">GUL26_00865</name>
    <name evidence="6" type="ORF">IPC1295_13870</name>
</gene>
<dbReference type="EMBL" id="RBSQ01000897">
    <property type="protein sequence ID" value="RMS50850.1"/>
    <property type="molecule type" value="Genomic_DNA"/>
</dbReference>
<dbReference type="EMBL" id="WOAD01000033">
    <property type="protein sequence ID" value="MUI38620.1"/>
    <property type="molecule type" value="Genomic_DNA"/>
</dbReference>
<evidence type="ECO:0000313" key="10">
    <source>
        <dbReference type="Proteomes" id="UP000433532"/>
    </source>
</evidence>
<evidence type="ECO:0000313" key="7">
    <source>
        <dbReference type="Proteomes" id="UP000253594"/>
    </source>
</evidence>
<proteinExistence type="predicted"/>
<dbReference type="FunFam" id="3.40.190.10:FF:000300">
    <property type="entry name" value="C4-dicarboxylate ABC transporter substrate-binding protein"/>
    <property type="match status" value="1"/>
</dbReference>
<feature type="transmembrane region" description="Helical" evidence="1">
    <location>
        <begin position="12"/>
        <end position="36"/>
    </location>
</feature>
<dbReference type="InterPro" id="IPR011852">
    <property type="entry name" value="TRAP_TAXI"/>
</dbReference>
<evidence type="ECO:0000313" key="5">
    <source>
        <dbReference type="EMBL" id="RMS50850.1"/>
    </source>
</evidence>
<accession>A0A069Q5F2</accession>
<reference evidence="4 7" key="2">
    <citation type="submission" date="2018-07" db="EMBL/GenBank/DDBJ databases">
        <title>Mechanisms of high-level aminoglycoside resistance among Gram-negative pathogens in Brazil.</title>
        <authorList>
            <person name="Ballaben A.S."/>
            <person name="Darini A.L.C."/>
            <person name="Doi Y."/>
        </authorList>
    </citation>
    <scope>NUCLEOTIDE SEQUENCE [LARGE SCALE GENOMIC DNA]</scope>
    <source>
        <strain evidence="4 7">B2-305</strain>
    </source>
</reference>
<evidence type="ECO:0000313" key="9">
    <source>
        <dbReference type="Proteomes" id="UP000284767"/>
    </source>
</evidence>
<reference evidence="3" key="6">
    <citation type="submission" date="2020-01" db="EMBL/GenBank/DDBJ databases">
        <title>Bacteria Cultured from War Wounds Associated with the Conflict in Eastern Ukraine.</title>
        <authorList>
            <person name="Snesrud E."/>
            <person name="Galac M.R."/>
            <person name="Mc Gann P."/>
            <person name="Valentine K."/>
            <person name="Viacheslav K."/>
        </authorList>
    </citation>
    <scope>NUCLEOTIDE SEQUENCE</scope>
    <source>
        <strain evidence="3">VNMU148</strain>
    </source>
</reference>
<keyword evidence="1" id="KW-0812">Transmembrane</keyword>
<dbReference type="AlphaFoldDB" id="A0A069Q5F2"/>
<dbReference type="PANTHER" id="PTHR30024">
    <property type="entry name" value="ALIPHATIC SULFONATES-BINDING PROTEIN-RELATED"/>
    <property type="match status" value="1"/>
</dbReference>
<dbReference type="Pfam" id="PF16868">
    <property type="entry name" value="NMT1_3"/>
    <property type="match status" value="1"/>
</dbReference>
<reference evidence="2 10" key="5">
    <citation type="submission" date="2019-11" db="EMBL/GenBank/DDBJ databases">
        <title>Genomes of ocular Pseudomonas aeruginosa isolates.</title>
        <authorList>
            <person name="Khan M."/>
            <person name="Rice S.A."/>
            <person name="Willcox M.D.P."/>
            <person name="Stapleton F."/>
        </authorList>
    </citation>
    <scope>NUCLEOTIDE SEQUENCE [LARGE SCALE GENOMIC DNA]</scope>
    <source>
        <strain evidence="2 10">PA221</strain>
    </source>
</reference>
<evidence type="ECO:0000313" key="3">
    <source>
        <dbReference type="EMBL" id="MZZ10787.1"/>
    </source>
</evidence>
<reference evidence="6 9" key="1">
    <citation type="submission" date="2017-08" db="EMBL/GenBank/DDBJ databases">
        <authorList>
            <person name="Feschi L."/>
            <person name="Jeukens J."/>
            <person name="Emond-Rheault J.-G."/>
            <person name="Kukavica-Ibrulj I."/>
            <person name="Boyle B."/>
            <person name="Levesque R.C."/>
        </authorList>
    </citation>
    <scope>NUCLEOTIDE SEQUENCE [LARGE SCALE GENOMIC DNA]</scope>
    <source>
        <strain evidence="6 9">PA-W36</strain>
    </source>
</reference>
<dbReference type="Proteomes" id="UP000433532">
    <property type="component" value="Unassembled WGS sequence"/>
</dbReference>
<dbReference type="RefSeq" id="WP_003111143.1">
    <property type="nucleotide sequence ID" value="NZ_AP014651.1"/>
</dbReference>
<sequence length="451" mass="50547">MNRIKHLLKDLAILIRANLWLIPVIAALVAAVFYFVAPPPPMSATMATGAEGGGYAVFAGKLREKLKEQGFELKLVPSAGSRDNLERLLGTGEVDIALVQSGQERQLEAGQARQLQTLGAVYQEPLWLFHRSNVHIDQLSDLLHLRLAIGSDGSGTRAATEAILQANDIAPGHYPITWEARGGNAVVDDLLAGKLDAAFIVGPAENPAIQKLADNDQLRLVNFRRSAAYEARLPFLKRVEVGEGLLNLPRNVPERNISTLSPVATLVINERFHPALIPLVLEAAREVMKDGSLLDKPGAFPSAEPRTLRLHEDAERYYKSGLPLLQRYLPFRIASLADRYIILLIPFIAILIPLMKSIGPLYRWRIRARIYRWYRYIRDIDRKLDSGTDAEQLRSEIERLEKLESELNTVEVPLSYYHELYELHLHLNFVIKRLHGLQERQATQAEAGNLG</sequence>
<comment type="caution">
    <text evidence="6">The sequence shown here is derived from an EMBL/GenBank/DDBJ whole genome shotgun (WGS) entry which is preliminary data.</text>
</comment>
<evidence type="ECO:0000313" key="8">
    <source>
        <dbReference type="Proteomes" id="UP000270834"/>
    </source>
</evidence>
<organism evidence="6 9">
    <name type="scientific">Pseudomonas aeruginosa</name>
    <dbReference type="NCBI Taxonomy" id="287"/>
    <lineage>
        <taxon>Bacteria</taxon>
        <taxon>Pseudomonadati</taxon>
        <taxon>Pseudomonadota</taxon>
        <taxon>Gammaproteobacteria</taxon>
        <taxon>Pseudomonadales</taxon>
        <taxon>Pseudomonadaceae</taxon>
        <taxon>Pseudomonas</taxon>
    </lineage>
</organism>
<dbReference type="EMBL" id="QORE01000649">
    <property type="protein sequence ID" value="RCI73325.1"/>
    <property type="molecule type" value="Genomic_DNA"/>
</dbReference>
<dbReference type="eggNOG" id="COG2358">
    <property type="taxonomic scope" value="Bacteria"/>
</dbReference>
<dbReference type="OMA" id="AVNRMKM"/>
<evidence type="ECO:0000313" key="6">
    <source>
        <dbReference type="EMBL" id="RPM16235.1"/>
    </source>
</evidence>
<dbReference type="EMBL" id="NSNE01000007">
    <property type="protein sequence ID" value="RPM16235.1"/>
    <property type="molecule type" value="Genomic_DNA"/>
</dbReference>
<dbReference type="EMBL" id="WXZT01000001">
    <property type="protein sequence ID" value="MZZ10787.1"/>
    <property type="molecule type" value="Genomic_DNA"/>
</dbReference>
<name>A0A069Q5F2_PSEAI</name>
<dbReference type="SUPFAM" id="SSF53850">
    <property type="entry name" value="Periplasmic binding protein-like II"/>
    <property type="match status" value="1"/>
</dbReference>
<feature type="transmembrane region" description="Helical" evidence="1">
    <location>
        <begin position="340"/>
        <end position="362"/>
    </location>
</feature>
<dbReference type="Proteomes" id="UP000253594">
    <property type="component" value="Unassembled WGS sequence"/>
</dbReference>
<evidence type="ECO:0000256" key="1">
    <source>
        <dbReference type="SAM" id="Phobius"/>
    </source>
</evidence>
<dbReference type="Proteomes" id="UP000644192">
    <property type="component" value="Unassembled WGS sequence"/>
</dbReference>
<dbReference type="Gene3D" id="3.40.190.10">
    <property type="entry name" value="Periplasmic binding protein-like II"/>
    <property type="match status" value="2"/>
</dbReference>
<dbReference type="Proteomes" id="UP000284767">
    <property type="component" value="Unassembled WGS sequence"/>
</dbReference>
<reference evidence="5 8" key="3">
    <citation type="submission" date="2018-08" db="EMBL/GenBank/DDBJ databases">
        <title>Recombination of ecologically and evolutionarily significant loci maintains genetic cohesion in the Pseudomonas syringae species complex.</title>
        <authorList>
            <person name="Dillon M."/>
            <person name="Thakur S."/>
            <person name="Almeida R.N.D."/>
            <person name="Weir B.S."/>
            <person name="Guttman D.S."/>
        </authorList>
    </citation>
    <scope>NUCLEOTIDE SEQUENCE [LARGE SCALE GENOMIC DNA]</scope>
    <source>
        <strain evidence="5 8">ICMP 7846</strain>
    </source>
</reference>
<keyword evidence="1" id="KW-0472">Membrane</keyword>
<accession>A0A1S1BUX4</accession>
<dbReference type="Proteomes" id="UP000270834">
    <property type="component" value="Unassembled WGS sequence"/>
</dbReference>
<protein>
    <submittedName>
        <fullName evidence="3 6">ABC transporter substrate-binding protein</fullName>
    </submittedName>
</protein>